<keyword evidence="1" id="KW-0489">Methyltransferase</keyword>
<keyword evidence="1" id="KW-0808">Transferase</keyword>
<proteinExistence type="predicted"/>
<protein>
    <submittedName>
        <fullName evidence="1">SAM-dependent methyltransferase</fullName>
    </submittedName>
</protein>
<keyword evidence="2" id="KW-1185">Reference proteome</keyword>
<dbReference type="SUPFAM" id="SSF53335">
    <property type="entry name" value="S-adenosyl-L-methionine-dependent methyltransferases"/>
    <property type="match status" value="1"/>
</dbReference>
<comment type="caution">
    <text evidence="1">The sequence shown here is derived from an EMBL/GenBank/DDBJ whole genome shotgun (WGS) entry which is preliminary data.</text>
</comment>
<evidence type="ECO:0000313" key="1">
    <source>
        <dbReference type="EMBL" id="MBB5373580.1"/>
    </source>
</evidence>
<dbReference type="GO" id="GO:0032259">
    <property type="term" value="P:methylation"/>
    <property type="evidence" value="ECO:0007669"/>
    <property type="project" value="UniProtKB-KW"/>
</dbReference>
<dbReference type="AlphaFoldDB" id="A0A840VQA3"/>
<dbReference type="InterPro" id="IPR029063">
    <property type="entry name" value="SAM-dependent_MTases_sf"/>
</dbReference>
<dbReference type="EMBL" id="JACHFJ010000008">
    <property type="protein sequence ID" value="MBB5373580.1"/>
    <property type="molecule type" value="Genomic_DNA"/>
</dbReference>
<dbReference type="CDD" id="cd02440">
    <property type="entry name" value="AdoMet_MTases"/>
    <property type="match status" value="1"/>
</dbReference>
<dbReference type="RefSeq" id="WP_183266586.1">
    <property type="nucleotide sequence ID" value="NZ_JACHFJ010000008.1"/>
</dbReference>
<reference evidence="1 2" key="1">
    <citation type="submission" date="2020-08" db="EMBL/GenBank/DDBJ databases">
        <title>Genomic Encyclopedia of Type Strains, Phase IV (KMG-IV): sequencing the most valuable type-strain genomes for metagenomic binning, comparative biology and taxonomic classification.</title>
        <authorList>
            <person name="Goeker M."/>
        </authorList>
    </citation>
    <scope>NUCLEOTIDE SEQUENCE [LARGE SCALE GENOMIC DNA]</scope>
    <source>
        <strain evidence="1 2">DSM 27026</strain>
    </source>
</reference>
<sequence length="1032" mass="110819">MAAARKIQVTAHIEVEWLHGQTAKATCPNCGCTGEVTQVLATNYTPPGQALRFIQHLCPRCSVRFVDDMHTMDYEGEHLIKLGWHSHQAQIGAGIWPITAPLTRLRKPAGTRVLEIGGAYGFGLDFCEQIYGWKGEGFDPSPLAACGARELGLNIRKDYFTEANLAEGPWDVIVATEVVEHIPNPPDFLRLLRAALADDGILVLTTPDAECITPELGMAELTAILAPDAHLVLQTAQSLEYVLRETGFTQTTIRREGMTLIAYASPSPFTLIEDFAAGHDAYRRYLAKRATLAVPGCDTQLGFAGRALFEAVNAADWNMAQTAWTALRAGVSARFGYELETLSALPQGCAEADLAGLIQKIPLGLGIILFSRALWRLNQGESRAALRPLFALAQQALAALRNALAKRSLVDGLAANIADLAAVELLLCAAEAAGPESVVGLLERGDVLTGWRGFVALVNAGAFALAAELKDKLLPDLPGEDIPAGLRHDALLSLANFYLAPGADAALAFPVAEALGEEGGDVILGGFTRLVNASRYEEALAAAGRYRIAVLAGRAGMAARDARLAQIVLDLAVGDPAEVPARLLGLEIEPERRDVLLLEAFIRLVNASRYEEALDFIAAHDVSALAARASGEVAKNTGIARMVLDLAVGDPAEIPARLQGLEIEPKRRDVLLLEAFIRLVNAARLQEARDVSTMHRMPEMLRRTGGKTGADAAIALAVLELELGNPALVPEHLAGLDVPATRAEALVLGAFTALVNAARYEEAEALAASAPWFGRLTTLPGKAADDARWAAMMLDLQRGRVVSAVQRMEALAQAGADAAVLGALYVDAFIRLVNHGDFAQAQALAAGNGVESRLAYCTPEACQDALVALLLQELQPGGTAARVPERLNALDRLYLDEAWLRELALISFATLVNQDQPDPARQLLPRVEPVLIKLRPPYAPAERDVLFAAGILYTQDEENWRRGLASFAKLRDELAKLSAPGKEPAPLFWPTLRGEVVALHRLNRGGEARELLEAFVNAYSGAPDDLRQQIET</sequence>
<gene>
    <name evidence="1" type="ORF">HNP71_001844</name>
</gene>
<organism evidence="1 2">
    <name type="scientific">Acidocella aromatica</name>
    <dbReference type="NCBI Taxonomy" id="1303579"/>
    <lineage>
        <taxon>Bacteria</taxon>
        <taxon>Pseudomonadati</taxon>
        <taxon>Pseudomonadota</taxon>
        <taxon>Alphaproteobacteria</taxon>
        <taxon>Acetobacterales</taxon>
        <taxon>Acidocellaceae</taxon>
        <taxon>Acidocella</taxon>
    </lineage>
</organism>
<dbReference type="Gene3D" id="3.40.50.150">
    <property type="entry name" value="Vaccinia Virus protein VP39"/>
    <property type="match status" value="1"/>
</dbReference>
<accession>A0A840VQA3</accession>
<dbReference type="PANTHER" id="PTHR43861">
    <property type="entry name" value="TRANS-ACONITATE 2-METHYLTRANSFERASE-RELATED"/>
    <property type="match status" value="1"/>
</dbReference>
<dbReference type="GO" id="GO:0008168">
    <property type="term" value="F:methyltransferase activity"/>
    <property type="evidence" value="ECO:0007669"/>
    <property type="project" value="UniProtKB-KW"/>
</dbReference>
<name>A0A840VQA3_9PROT</name>
<dbReference type="Pfam" id="PF13489">
    <property type="entry name" value="Methyltransf_23"/>
    <property type="match status" value="1"/>
</dbReference>
<dbReference type="Proteomes" id="UP000553706">
    <property type="component" value="Unassembled WGS sequence"/>
</dbReference>
<evidence type="ECO:0000313" key="2">
    <source>
        <dbReference type="Proteomes" id="UP000553706"/>
    </source>
</evidence>